<dbReference type="PROSITE" id="PS00080">
    <property type="entry name" value="MULTICOPPER_OXIDASE2"/>
    <property type="match status" value="1"/>
</dbReference>
<dbReference type="GO" id="GO:0016491">
    <property type="term" value="F:oxidoreductase activity"/>
    <property type="evidence" value="ECO:0007669"/>
    <property type="project" value="UniProtKB-KW"/>
</dbReference>
<dbReference type="Pfam" id="PF07731">
    <property type="entry name" value="Cu-oxidase_2"/>
    <property type="match status" value="1"/>
</dbReference>
<feature type="domain" description="Plastocyanin-like" evidence="7">
    <location>
        <begin position="210"/>
        <end position="367"/>
    </location>
</feature>
<evidence type="ECO:0000259" key="7">
    <source>
        <dbReference type="Pfam" id="PF00394"/>
    </source>
</evidence>
<keyword evidence="5" id="KW-0186">Copper</keyword>
<dbReference type="Gene3D" id="2.60.40.420">
    <property type="entry name" value="Cupredoxins - blue copper proteins"/>
    <property type="match status" value="3"/>
</dbReference>
<dbReference type="CDD" id="cd13854">
    <property type="entry name" value="CuRO_1_MaLCC_like"/>
    <property type="match status" value="1"/>
</dbReference>
<dbReference type="InterPro" id="IPR011706">
    <property type="entry name" value="Cu-oxidase_C"/>
</dbReference>
<dbReference type="Pfam" id="PF00394">
    <property type="entry name" value="Cu-oxidase"/>
    <property type="match status" value="1"/>
</dbReference>
<dbReference type="InterPro" id="IPR011707">
    <property type="entry name" value="Cu-oxidase-like_N"/>
</dbReference>
<accession>A0AA39QTZ9</accession>
<keyword evidence="11" id="KW-1185">Reference proteome</keyword>
<dbReference type="InterPro" id="IPR008972">
    <property type="entry name" value="Cupredoxin"/>
</dbReference>
<keyword evidence="3" id="KW-0677">Repeat</keyword>
<evidence type="ECO:0000259" key="9">
    <source>
        <dbReference type="Pfam" id="PF07732"/>
    </source>
</evidence>
<proteinExistence type="inferred from homology"/>
<dbReference type="FunFam" id="2.60.40.420:FF:000021">
    <property type="entry name" value="Extracellular dihydrogeodin oxidase/laccase"/>
    <property type="match status" value="1"/>
</dbReference>
<comment type="caution">
    <text evidence="10">The sequence shown here is derived from an EMBL/GenBank/DDBJ whole genome shotgun (WGS) entry which is preliminary data.</text>
</comment>
<evidence type="ECO:0000256" key="5">
    <source>
        <dbReference type="ARBA" id="ARBA00023008"/>
    </source>
</evidence>
<feature type="domain" description="Plastocyanin-like" evidence="9">
    <location>
        <begin position="83"/>
        <end position="199"/>
    </location>
</feature>
<evidence type="ECO:0000256" key="3">
    <source>
        <dbReference type="ARBA" id="ARBA00022737"/>
    </source>
</evidence>
<dbReference type="PANTHER" id="PTHR11709">
    <property type="entry name" value="MULTI-COPPER OXIDASE"/>
    <property type="match status" value="1"/>
</dbReference>
<evidence type="ECO:0000256" key="1">
    <source>
        <dbReference type="ARBA" id="ARBA00010609"/>
    </source>
</evidence>
<evidence type="ECO:0000313" key="10">
    <source>
        <dbReference type="EMBL" id="KAK0508366.1"/>
    </source>
</evidence>
<evidence type="ECO:0000256" key="4">
    <source>
        <dbReference type="ARBA" id="ARBA00023002"/>
    </source>
</evidence>
<reference evidence="10" key="1">
    <citation type="submission" date="2023-03" db="EMBL/GenBank/DDBJ databases">
        <title>Complete genome of Cladonia borealis.</title>
        <authorList>
            <person name="Park H."/>
        </authorList>
    </citation>
    <scope>NUCLEOTIDE SEQUENCE</scope>
    <source>
        <strain evidence="10">ANT050790</strain>
    </source>
</reference>
<dbReference type="Proteomes" id="UP001166286">
    <property type="component" value="Unassembled WGS sequence"/>
</dbReference>
<keyword evidence="6" id="KW-0325">Glycoprotein</keyword>
<dbReference type="SUPFAM" id="SSF49503">
    <property type="entry name" value="Cupredoxins"/>
    <property type="match status" value="3"/>
</dbReference>
<dbReference type="PANTHER" id="PTHR11709:SF145">
    <property type="entry name" value="LCC1"/>
    <property type="match status" value="1"/>
</dbReference>
<dbReference type="CDD" id="cd13880">
    <property type="entry name" value="CuRO_2_MaLCC_like"/>
    <property type="match status" value="1"/>
</dbReference>
<dbReference type="AlphaFoldDB" id="A0AA39QTZ9"/>
<feature type="domain" description="Plastocyanin-like" evidence="8">
    <location>
        <begin position="452"/>
        <end position="564"/>
    </location>
</feature>
<dbReference type="InterPro" id="IPR045087">
    <property type="entry name" value="Cu-oxidase_fam"/>
</dbReference>
<evidence type="ECO:0000256" key="6">
    <source>
        <dbReference type="ARBA" id="ARBA00023180"/>
    </source>
</evidence>
<evidence type="ECO:0000313" key="11">
    <source>
        <dbReference type="Proteomes" id="UP001166286"/>
    </source>
</evidence>
<keyword evidence="4" id="KW-0560">Oxidoreductase</keyword>
<dbReference type="InterPro" id="IPR002355">
    <property type="entry name" value="Cu_oxidase_Cu_BS"/>
</dbReference>
<sequence>MVAAAGAVASGIVALSSLVPSLPQTATNGNSKLGTLQAPTLSDFVSTPNTPDGFPWGTATASNTNPYTFTPGGGLHRNYQFNIARGTIAPDGVNRSVLLVNGAFPAPLIEVNWGDTINVEVCNNIVGPEEGTSLHWHGILQSLTPWYDGVPSVQQCPIAPGKCFTYSFLADLYGTTWYHSHYSAQYNAGLLGPLIIHGPTNVPYDIDVGPVLLTDWYHDTYEDIVEEVMTKAQLAPPLSNNNLINGKMNYNCSLITNGQQCTPNAGLSKFKFQSGKKHRLRLINAGSEGIQRFTIDGHNMTVMANDFVPVKPYETNMVTLGIGQRTDVIVTATGPPNSTYWMRSNISHTCSASDGLSPNALAVIYYEDANDNAVPTTTATPFDDSQCANDPLESTIPFFPFPSTSNPAVTQEVVITFGANSTGFELFYMNNVSFRANYDYSLLALGQSGNLSFPLDPEWNVYNFGTNSSVRLIVYNEFQFSSHPMHLHGHNFNVLAEGNGFWDGTIVHQQNTQRRDTQLVRPGTAANPGYIVLQYQTDNPGVWPFHCHIAWHVSAGLYINTVEQTQLLKKKKIPQSVDQTCIDWGNYAANHVVDEIDSGLKERKIQPGVLGGLMPESPKWSKRQ</sequence>
<keyword evidence="2" id="KW-0479">Metal-binding</keyword>
<gene>
    <name evidence="10" type="ORF">JMJ35_009450</name>
</gene>
<dbReference type="InterPro" id="IPR001117">
    <property type="entry name" value="Cu-oxidase_2nd"/>
</dbReference>
<dbReference type="FunFam" id="2.60.40.420:FF:000038">
    <property type="entry name" value="Extracellular dihydrogeodin oxidase/laccase"/>
    <property type="match status" value="1"/>
</dbReference>
<dbReference type="Pfam" id="PF07732">
    <property type="entry name" value="Cu-oxidase_3"/>
    <property type="match status" value="1"/>
</dbReference>
<evidence type="ECO:0000259" key="8">
    <source>
        <dbReference type="Pfam" id="PF07731"/>
    </source>
</evidence>
<protein>
    <recommendedName>
        <fullName evidence="12">Multicopper oxidase</fullName>
    </recommendedName>
</protein>
<evidence type="ECO:0000256" key="2">
    <source>
        <dbReference type="ARBA" id="ARBA00022723"/>
    </source>
</evidence>
<dbReference type="GO" id="GO:0005507">
    <property type="term" value="F:copper ion binding"/>
    <property type="evidence" value="ECO:0007669"/>
    <property type="project" value="InterPro"/>
</dbReference>
<comment type="similarity">
    <text evidence="1">Belongs to the multicopper oxidase family.</text>
</comment>
<dbReference type="CDD" id="cd13901">
    <property type="entry name" value="CuRO_3_MaLCC_like"/>
    <property type="match status" value="1"/>
</dbReference>
<evidence type="ECO:0008006" key="12">
    <source>
        <dbReference type="Google" id="ProtNLM"/>
    </source>
</evidence>
<name>A0AA39QTZ9_9LECA</name>
<organism evidence="10 11">
    <name type="scientific">Cladonia borealis</name>
    <dbReference type="NCBI Taxonomy" id="184061"/>
    <lineage>
        <taxon>Eukaryota</taxon>
        <taxon>Fungi</taxon>
        <taxon>Dikarya</taxon>
        <taxon>Ascomycota</taxon>
        <taxon>Pezizomycotina</taxon>
        <taxon>Lecanoromycetes</taxon>
        <taxon>OSLEUM clade</taxon>
        <taxon>Lecanoromycetidae</taxon>
        <taxon>Lecanorales</taxon>
        <taxon>Lecanorineae</taxon>
        <taxon>Cladoniaceae</taxon>
        <taxon>Cladonia</taxon>
    </lineage>
</organism>
<dbReference type="EMBL" id="JAFEKC020000021">
    <property type="protein sequence ID" value="KAK0508366.1"/>
    <property type="molecule type" value="Genomic_DNA"/>
</dbReference>